<dbReference type="EMBL" id="AWSJ01000315">
    <property type="protein sequence ID" value="ERI06744.1"/>
    <property type="molecule type" value="Genomic_DNA"/>
</dbReference>
<gene>
    <name evidence="1" type="ORF">HMPREF0083_05116</name>
</gene>
<accession>U1WDX1</accession>
<evidence type="ECO:0000313" key="2">
    <source>
        <dbReference type="Proteomes" id="UP000016511"/>
    </source>
</evidence>
<dbReference type="Proteomes" id="UP000016511">
    <property type="component" value="Unassembled WGS sequence"/>
</dbReference>
<dbReference type="HOGENOM" id="CLU_3094989_0_0_9"/>
<name>U1WDX1_ANEAE</name>
<dbReference type="AlphaFoldDB" id="U1WDX1"/>
<comment type="caution">
    <text evidence="1">The sequence shown here is derived from an EMBL/GenBank/DDBJ whole genome shotgun (WGS) entry which is preliminary data.</text>
</comment>
<keyword evidence="2" id="KW-1185">Reference proteome</keyword>
<protein>
    <submittedName>
        <fullName evidence="1">Uncharacterized protein</fullName>
    </submittedName>
</protein>
<sequence length="51" mass="5890">MEGEAIGNAHAFFLIYPDLTGSKPPLSRSEEIEEGWMREEETACFVRFHFI</sequence>
<proteinExistence type="predicted"/>
<evidence type="ECO:0000313" key="1">
    <source>
        <dbReference type="EMBL" id="ERI06744.1"/>
    </source>
</evidence>
<dbReference type="PATRIC" id="fig|649747.3.peg.4602"/>
<reference evidence="1 2" key="1">
    <citation type="submission" date="2013-08" db="EMBL/GenBank/DDBJ databases">
        <authorList>
            <person name="Weinstock G."/>
            <person name="Sodergren E."/>
            <person name="Wylie T."/>
            <person name="Fulton L."/>
            <person name="Fulton R."/>
            <person name="Fronick C."/>
            <person name="O'Laughlin M."/>
            <person name="Godfrey J."/>
            <person name="Miner T."/>
            <person name="Herter B."/>
            <person name="Appelbaum E."/>
            <person name="Cordes M."/>
            <person name="Lek S."/>
            <person name="Wollam A."/>
            <person name="Pepin K.H."/>
            <person name="Palsikar V.B."/>
            <person name="Mitreva M."/>
            <person name="Wilson R.K."/>
        </authorList>
    </citation>
    <scope>NUCLEOTIDE SEQUENCE [LARGE SCALE GENOMIC DNA]</scope>
    <source>
        <strain evidence="1 2">ATCC 12856</strain>
    </source>
</reference>
<organism evidence="1 2">
    <name type="scientific">Aneurinibacillus aneurinilyticus ATCC 12856</name>
    <dbReference type="NCBI Taxonomy" id="649747"/>
    <lineage>
        <taxon>Bacteria</taxon>
        <taxon>Bacillati</taxon>
        <taxon>Bacillota</taxon>
        <taxon>Bacilli</taxon>
        <taxon>Bacillales</taxon>
        <taxon>Paenibacillaceae</taxon>
        <taxon>Aneurinibacillus group</taxon>
        <taxon>Aneurinibacillus</taxon>
    </lineage>
</organism>